<dbReference type="Proteomes" id="UP000003340">
    <property type="component" value="Unassembled WGS sequence"/>
</dbReference>
<reference evidence="1 2" key="1">
    <citation type="submission" date="2009-01" db="EMBL/GenBank/DDBJ databases">
        <authorList>
            <person name="Fulton L."/>
            <person name="Clifton S."/>
            <person name="Fulton B."/>
            <person name="Xu J."/>
            <person name="Minx P."/>
            <person name="Pepin K.H."/>
            <person name="Johnson M."/>
            <person name="Bhonagiri V."/>
            <person name="Nash W.E."/>
            <person name="Mardis E.R."/>
            <person name="Wilson R.K."/>
        </authorList>
    </citation>
    <scope>NUCLEOTIDE SEQUENCE [LARGE SCALE GENOMIC DNA]</scope>
    <source>
        <strain evidence="1 2">DSM 5476</strain>
    </source>
</reference>
<evidence type="ECO:0000313" key="2">
    <source>
        <dbReference type="Proteomes" id="UP000003340"/>
    </source>
</evidence>
<dbReference type="EMBL" id="ACEC01000009">
    <property type="protein sequence ID" value="EEG32128.1"/>
    <property type="molecule type" value="Genomic_DNA"/>
</dbReference>
<sequence>MKSPPQFIWDGDCFFVIENPRLCRGFGKALEMSIKNYSFW</sequence>
<protein>
    <submittedName>
        <fullName evidence="1">Uncharacterized protein</fullName>
    </submittedName>
</protein>
<dbReference type="HOGENOM" id="CLU_3287452_0_0_9"/>
<gene>
    <name evidence="1" type="ORF">CLOSTMETH_00217</name>
</gene>
<accession>C0E8S2</accession>
<name>C0E8S2_9FIRM</name>
<organism evidence="1 2">
    <name type="scientific">[Clostridium] methylpentosum DSM 5476</name>
    <dbReference type="NCBI Taxonomy" id="537013"/>
    <lineage>
        <taxon>Bacteria</taxon>
        <taxon>Bacillati</taxon>
        <taxon>Bacillota</taxon>
        <taxon>Clostridia</taxon>
        <taxon>Eubacteriales</taxon>
        <taxon>Oscillospiraceae</taxon>
        <taxon>Oscillospiraceae incertae sedis</taxon>
    </lineage>
</organism>
<dbReference type="STRING" id="537013.CLOSTMETH_00217"/>
<reference evidence="1 2" key="2">
    <citation type="submission" date="2009-02" db="EMBL/GenBank/DDBJ databases">
        <title>Draft genome sequence of Clostridium methylpentosum (DSM 5476).</title>
        <authorList>
            <person name="Sudarsanam P."/>
            <person name="Ley R."/>
            <person name="Guruge J."/>
            <person name="Turnbaugh P.J."/>
            <person name="Mahowald M."/>
            <person name="Liep D."/>
            <person name="Gordon J."/>
        </authorList>
    </citation>
    <scope>NUCLEOTIDE SEQUENCE [LARGE SCALE GENOMIC DNA]</scope>
    <source>
        <strain evidence="1 2">DSM 5476</strain>
    </source>
</reference>
<dbReference type="AlphaFoldDB" id="C0E8S2"/>
<proteinExistence type="predicted"/>
<keyword evidence="2" id="KW-1185">Reference proteome</keyword>
<comment type="caution">
    <text evidence="1">The sequence shown here is derived from an EMBL/GenBank/DDBJ whole genome shotgun (WGS) entry which is preliminary data.</text>
</comment>
<evidence type="ECO:0000313" key="1">
    <source>
        <dbReference type="EMBL" id="EEG32128.1"/>
    </source>
</evidence>